<dbReference type="Proteomes" id="UP000027222">
    <property type="component" value="Unassembled WGS sequence"/>
</dbReference>
<evidence type="ECO:0000313" key="2">
    <source>
        <dbReference type="Proteomes" id="UP000027222"/>
    </source>
</evidence>
<dbReference type="OrthoDB" id="3134980at2759"/>
<dbReference type="AlphaFoldDB" id="A0A067TEL3"/>
<protein>
    <submittedName>
        <fullName evidence="1">Uncharacterized protein</fullName>
    </submittedName>
</protein>
<keyword evidence="2" id="KW-1185">Reference proteome</keyword>
<accession>A0A067TEL3</accession>
<proteinExistence type="predicted"/>
<reference evidence="2" key="1">
    <citation type="journal article" date="2014" name="Proc. Natl. Acad. Sci. U.S.A.">
        <title>Extensive sampling of basidiomycete genomes demonstrates inadequacy of the white-rot/brown-rot paradigm for wood decay fungi.</title>
        <authorList>
            <person name="Riley R."/>
            <person name="Salamov A.A."/>
            <person name="Brown D.W."/>
            <person name="Nagy L.G."/>
            <person name="Floudas D."/>
            <person name="Held B.W."/>
            <person name="Levasseur A."/>
            <person name="Lombard V."/>
            <person name="Morin E."/>
            <person name="Otillar R."/>
            <person name="Lindquist E.A."/>
            <person name="Sun H."/>
            <person name="LaButti K.M."/>
            <person name="Schmutz J."/>
            <person name="Jabbour D."/>
            <person name="Luo H."/>
            <person name="Baker S.E."/>
            <person name="Pisabarro A.G."/>
            <person name="Walton J.D."/>
            <person name="Blanchette R.A."/>
            <person name="Henrissat B."/>
            <person name="Martin F."/>
            <person name="Cullen D."/>
            <person name="Hibbett D.S."/>
            <person name="Grigoriev I.V."/>
        </authorList>
    </citation>
    <scope>NUCLEOTIDE SEQUENCE [LARGE SCALE GENOMIC DNA]</scope>
    <source>
        <strain evidence="2">CBS 339.88</strain>
    </source>
</reference>
<dbReference type="EMBL" id="KL142370">
    <property type="protein sequence ID" value="KDR81586.1"/>
    <property type="molecule type" value="Genomic_DNA"/>
</dbReference>
<gene>
    <name evidence="1" type="ORF">GALMADRAFT_239628</name>
</gene>
<dbReference type="HOGENOM" id="CLU_3087383_0_0_1"/>
<name>A0A067TEL3_GALM3</name>
<organism evidence="1 2">
    <name type="scientific">Galerina marginata (strain CBS 339.88)</name>
    <dbReference type="NCBI Taxonomy" id="685588"/>
    <lineage>
        <taxon>Eukaryota</taxon>
        <taxon>Fungi</taxon>
        <taxon>Dikarya</taxon>
        <taxon>Basidiomycota</taxon>
        <taxon>Agaricomycotina</taxon>
        <taxon>Agaricomycetes</taxon>
        <taxon>Agaricomycetidae</taxon>
        <taxon>Agaricales</taxon>
        <taxon>Agaricineae</taxon>
        <taxon>Strophariaceae</taxon>
        <taxon>Galerina</taxon>
    </lineage>
</organism>
<evidence type="ECO:0000313" key="1">
    <source>
        <dbReference type="EMBL" id="KDR81586.1"/>
    </source>
</evidence>
<sequence>MCHNVLDGRYHSLCGHFYAMATQKQDCLRSNCVFSERHTPGSSCLRCAILGF</sequence>